<evidence type="ECO:0000313" key="2">
    <source>
        <dbReference type="RefSeq" id="XP_039135728.1"/>
    </source>
</evidence>
<protein>
    <submittedName>
        <fullName evidence="2">Secreted RxLR effector protein 161-like</fullName>
    </submittedName>
</protein>
<keyword evidence="1" id="KW-1185">Reference proteome</keyword>
<dbReference type="RefSeq" id="XP_039135728.1">
    <property type="nucleotide sequence ID" value="XM_039279794.1"/>
</dbReference>
<reference evidence="2" key="1">
    <citation type="submission" date="2025-08" db="UniProtKB">
        <authorList>
            <consortium name="RefSeq"/>
        </authorList>
    </citation>
    <scope>IDENTIFICATION</scope>
</reference>
<dbReference type="PANTHER" id="PTHR11439:SF515">
    <property type="entry name" value="GAG-POL POLYPROTEIN"/>
    <property type="match status" value="1"/>
</dbReference>
<gene>
    <name evidence="2" type="primary">LOC120273147</name>
</gene>
<dbReference type="AlphaFoldDB" id="A0AB40C7G1"/>
<accession>A0AB40C7G1</accession>
<organism evidence="1 2">
    <name type="scientific">Dioscorea cayennensis subsp. rotundata</name>
    <name type="common">White Guinea yam</name>
    <name type="synonym">Dioscorea rotundata</name>
    <dbReference type="NCBI Taxonomy" id="55577"/>
    <lineage>
        <taxon>Eukaryota</taxon>
        <taxon>Viridiplantae</taxon>
        <taxon>Streptophyta</taxon>
        <taxon>Embryophyta</taxon>
        <taxon>Tracheophyta</taxon>
        <taxon>Spermatophyta</taxon>
        <taxon>Magnoliopsida</taxon>
        <taxon>Liliopsida</taxon>
        <taxon>Dioscoreales</taxon>
        <taxon>Dioscoreaceae</taxon>
        <taxon>Dioscorea</taxon>
    </lineage>
</organism>
<name>A0AB40C7G1_DIOCR</name>
<sequence length="252" mass="28676">MTGMADCNSCKTPMVQRLKLHKKSEDSVLVDATFYHSIISSLRYLVNMRPDMAYAVGIMSRFMEKPTSQHLTVVKQIMRYIRGTLDLGCYYTRTKKGASKLVGYSDSYLTGDVDDQKSTTRVAYFIGGNLVTWVSQKQKVMALSLCEAKYVAAITAACQGIWLNRLLADRRGQAEEEVVLKVDNKSAISLCKNLVHHDRSKHINTHYHFIRECVENGKIVVDYVTTEEQLADILTKLLGRVKFLEMRHKIEL</sequence>
<dbReference type="Proteomes" id="UP001515500">
    <property type="component" value="Chromosome 2"/>
</dbReference>
<evidence type="ECO:0000313" key="1">
    <source>
        <dbReference type="Proteomes" id="UP001515500"/>
    </source>
</evidence>
<proteinExistence type="predicted"/>
<dbReference type="GeneID" id="120273147"/>
<dbReference type="CDD" id="cd09272">
    <property type="entry name" value="RNase_HI_RT_Ty1"/>
    <property type="match status" value="1"/>
</dbReference>
<dbReference type="PANTHER" id="PTHR11439">
    <property type="entry name" value="GAG-POL-RELATED RETROTRANSPOSON"/>
    <property type="match status" value="1"/>
</dbReference>